<organism evidence="2 3">
    <name type="scientific">Ridgeia piscesae</name>
    <name type="common">Tubeworm</name>
    <dbReference type="NCBI Taxonomy" id="27915"/>
    <lineage>
        <taxon>Eukaryota</taxon>
        <taxon>Metazoa</taxon>
        <taxon>Spiralia</taxon>
        <taxon>Lophotrochozoa</taxon>
        <taxon>Annelida</taxon>
        <taxon>Polychaeta</taxon>
        <taxon>Sedentaria</taxon>
        <taxon>Canalipalpata</taxon>
        <taxon>Sabellida</taxon>
        <taxon>Siboglinidae</taxon>
        <taxon>Ridgeia</taxon>
    </lineage>
</organism>
<feature type="compositionally biased region" description="Basic and acidic residues" evidence="1">
    <location>
        <begin position="597"/>
        <end position="607"/>
    </location>
</feature>
<evidence type="ECO:0000256" key="1">
    <source>
        <dbReference type="SAM" id="MobiDB-lite"/>
    </source>
</evidence>
<feature type="region of interest" description="Disordered" evidence="1">
    <location>
        <begin position="130"/>
        <end position="164"/>
    </location>
</feature>
<feature type="region of interest" description="Disordered" evidence="1">
    <location>
        <begin position="447"/>
        <end position="506"/>
    </location>
</feature>
<name>A0AAD9PAB5_RIDPI</name>
<feature type="compositionally biased region" description="Low complexity" evidence="1">
    <location>
        <begin position="451"/>
        <end position="460"/>
    </location>
</feature>
<gene>
    <name evidence="2" type="ORF">NP493_60g02006</name>
</gene>
<feature type="compositionally biased region" description="Low complexity" evidence="1">
    <location>
        <begin position="571"/>
        <end position="588"/>
    </location>
</feature>
<feature type="region of interest" description="Disordered" evidence="1">
    <location>
        <begin position="313"/>
        <end position="334"/>
    </location>
</feature>
<feature type="region of interest" description="Disordered" evidence="1">
    <location>
        <begin position="221"/>
        <end position="265"/>
    </location>
</feature>
<protein>
    <submittedName>
        <fullName evidence="2">Uncharacterized protein</fullName>
    </submittedName>
</protein>
<feature type="region of interest" description="Disordered" evidence="1">
    <location>
        <begin position="623"/>
        <end position="715"/>
    </location>
</feature>
<evidence type="ECO:0000313" key="2">
    <source>
        <dbReference type="EMBL" id="KAK2191059.1"/>
    </source>
</evidence>
<sequence length="738" mass="79295">MTTKSPNVFTIIRRKLRKGRSYDLSAQNTDDKEVVCLKSVNDVPTSYDRPNVNNTLSTDGDIHSHVNHNGDSIGVGPHLNGIHNNIAATIGSTPVSSPMRYCGNRSVRDETVDKSVHSCATPTKKVSCEDVNSQNQTPVKTWHSRTASEASAREGLPTPDTSHLPLVAPPHMIIAKSAAVKEKVAVNSNCVCQKPQPLPEEDDVDIGGGYSVCKDVSKMQVRDDDIKQPKIPPGENSSTSETKKDAPNSSARRLEDKDSSHDDAVCVEPIRTNQKIGAGNLSKDSHHPVNGDTFDICPAGRSRQLCSSINSTGTVSVTSGDSENSTAESGEEADYTIVGDIEVQVPEDVAVAYQSPSRKLSKAGASDTRPKVKTVSMKAVTKETEGDAGNVSCDSSQPMAGQQVLVTSDSDDIFVNDDKRVYRKTTEHRLDCPSSSFSQLYASVPKGPIKSQSASESSNLLEEEGADDSSSGVVTSPDEPREMGDETGEEECEDNIPPLPSRNYTIQEGEADVNYNVKMMRSISVTSASSATSTDDEPTHMSWAEVMKEAQTLGIPLRTPSRELGEKLPNSQSTSSMDTSSSSIDTADGCTSPGGAKRPERRRDKIKLPSLVIKGGNVSISDVHAEVTTDMHRRTLPPPPRSPKSASPKVQTSTLGRPRFHSSGHLTSQEVRGSQSRNSLQSLDSGVGQSKSSVSLDTGMSKAKHSTSRESVPSTQGKLPGYFSFLYIILHETLILFN</sequence>
<feature type="compositionally biased region" description="Basic and acidic residues" evidence="1">
    <location>
        <begin position="623"/>
        <end position="633"/>
    </location>
</feature>
<feature type="region of interest" description="Disordered" evidence="1">
    <location>
        <begin position="557"/>
        <end position="610"/>
    </location>
</feature>
<dbReference type="Proteomes" id="UP001209878">
    <property type="component" value="Unassembled WGS sequence"/>
</dbReference>
<evidence type="ECO:0000313" key="3">
    <source>
        <dbReference type="Proteomes" id="UP001209878"/>
    </source>
</evidence>
<feature type="region of interest" description="Disordered" evidence="1">
    <location>
        <begin position="357"/>
        <end position="398"/>
    </location>
</feature>
<keyword evidence="3" id="KW-1185">Reference proteome</keyword>
<feature type="compositionally biased region" description="Polar residues" evidence="1">
    <location>
        <begin position="664"/>
        <end position="698"/>
    </location>
</feature>
<feature type="compositionally biased region" description="Polar residues" evidence="1">
    <location>
        <begin position="130"/>
        <end position="149"/>
    </location>
</feature>
<proteinExistence type="predicted"/>
<feature type="compositionally biased region" description="Acidic residues" evidence="1">
    <location>
        <begin position="485"/>
        <end position="494"/>
    </location>
</feature>
<dbReference type="EMBL" id="JAODUO010000061">
    <property type="protein sequence ID" value="KAK2191059.1"/>
    <property type="molecule type" value="Genomic_DNA"/>
</dbReference>
<accession>A0AAD9PAB5</accession>
<comment type="caution">
    <text evidence="2">The sequence shown here is derived from an EMBL/GenBank/DDBJ whole genome shotgun (WGS) entry which is preliminary data.</text>
</comment>
<feature type="compositionally biased region" description="Basic and acidic residues" evidence="1">
    <location>
        <begin position="241"/>
        <end position="264"/>
    </location>
</feature>
<feature type="compositionally biased region" description="Low complexity" evidence="1">
    <location>
        <begin position="313"/>
        <end position="322"/>
    </location>
</feature>
<reference evidence="2" key="1">
    <citation type="journal article" date="2023" name="Mol. Biol. Evol.">
        <title>Third-Generation Sequencing Reveals the Adaptive Role of the Epigenome in Three Deep-Sea Polychaetes.</title>
        <authorList>
            <person name="Perez M."/>
            <person name="Aroh O."/>
            <person name="Sun Y."/>
            <person name="Lan Y."/>
            <person name="Juniper S.K."/>
            <person name="Young C.R."/>
            <person name="Angers B."/>
            <person name="Qian P.Y."/>
        </authorList>
    </citation>
    <scope>NUCLEOTIDE SEQUENCE</scope>
    <source>
        <strain evidence="2">R07B-5</strain>
    </source>
</reference>
<dbReference type="AlphaFoldDB" id="A0AAD9PAB5"/>